<feature type="compositionally biased region" description="Basic and acidic residues" evidence="1">
    <location>
        <begin position="39"/>
        <end position="70"/>
    </location>
</feature>
<keyword evidence="3" id="KW-1185">Reference proteome</keyword>
<evidence type="ECO:0000313" key="2">
    <source>
        <dbReference type="EMBL" id="KAG7505599.1"/>
    </source>
</evidence>
<organism evidence="2 3">
    <name type="scientific">Solea senegalensis</name>
    <name type="common">Senegalese sole</name>
    <dbReference type="NCBI Taxonomy" id="28829"/>
    <lineage>
        <taxon>Eukaryota</taxon>
        <taxon>Metazoa</taxon>
        <taxon>Chordata</taxon>
        <taxon>Craniata</taxon>
        <taxon>Vertebrata</taxon>
        <taxon>Euteleostomi</taxon>
        <taxon>Actinopterygii</taxon>
        <taxon>Neopterygii</taxon>
        <taxon>Teleostei</taxon>
        <taxon>Neoteleostei</taxon>
        <taxon>Acanthomorphata</taxon>
        <taxon>Carangaria</taxon>
        <taxon>Pleuronectiformes</taxon>
        <taxon>Pleuronectoidei</taxon>
        <taxon>Soleidae</taxon>
        <taxon>Solea</taxon>
    </lineage>
</organism>
<reference evidence="2 3" key="1">
    <citation type="journal article" date="2021" name="Sci. Rep.">
        <title>Chromosome anchoring in Senegalese sole (Solea senegalensis) reveals sex-associated markers and genome rearrangements in flatfish.</title>
        <authorList>
            <person name="Guerrero-Cozar I."/>
            <person name="Gomez-Garrido J."/>
            <person name="Berbel C."/>
            <person name="Martinez-Blanch J.F."/>
            <person name="Alioto T."/>
            <person name="Claros M.G."/>
            <person name="Gagnaire P.A."/>
            <person name="Manchado M."/>
        </authorList>
    </citation>
    <scope>NUCLEOTIDE SEQUENCE [LARGE SCALE GENOMIC DNA]</scope>
    <source>
        <strain evidence="2">Sse05_10M</strain>
    </source>
</reference>
<name>A0AAV6RL77_SOLSE</name>
<protein>
    <submittedName>
        <fullName evidence="2">Uncharacterized protein</fullName>
    </submittedName>
</protein>
<comment type="caution">
    <text evidence="2">The sequence shown here is derived from an EMBL/GenBank/DDBJ whole genome shotgun (WGS) entry which is preliminary data.</text>
</comment>
<sequence length="70" mass="8025">MATVEEHTSLQQVSMVPLMTHCPQTGFPPSSHTLQPPRRGNERKTWRDMSIQKKSVTEKREHDAVDVLEV</sequence>
<proteinExistence type="predicted"/>
<evidence type="ECO:0000256" key="1">
    <source>
        <dbReference type="SAM" id="MobiDB-lite"/>
    </source>
</evidence>
<dbReference type="EMBL" id="JAGKHQ010000011">
    <property type="protein sequence ID" value="KAG7505599.1"/>
    <property type="molecule type" value="Genomic_DNA"/>
</dbReference>
<gene>
    <name evidence="2" type="ORF">JOB18_035546</name>
</gene>
<accession>A0AAV6RL77</accession>
<evidence type="ECO:0000313" key="3">
    <source>
        <dbReference type="Proteomes" id="UP000693946"/>
    </source>
</evidence>
<dbReference type="Proteomes" id="UP000693946">
    <property type="component" value="Linkage Group LG19"/>
</dbReference>
<feature type="region of interest" description="Disordered" evidence="1">
    <location>
        <begin position="20"/>
        <end position="70"/>
    </location>
</feature>
<dbReference type="AlphaFoldDB" id="A0AAV6RL77"/>